<evidence type="ECO:0000259" key="7">
    <source>
        <dbReference type="PROSITE" id="PS51898"/>
    </source>
</evidence>
<dbReference type="GO" id="GO:0015074">
    <property type="term" value="P:DNA integration"/>
    <property type="evidence" value="ECO:0007669"/>
    <property type="project" value="InterPro"/>
</dbReference>
<comment type="similarity">
    <text evidence="1">Belongs to the 'phage' integrase family.</text>
</comment>
<dbReference type="InterPro" id="IPR044068">
    <property type="entry name" value="CB"/>
</dbReference>
<dbReference type="InterPro" id="IPR013762">
    <property type="entry name" value="Integrase-like_cat_sf"/>
</dbReference>
<dbReference type="InterPro" id="IPR050090">
    <property type="entry name" value="Tyrosine_recombinase_XerCD"/>
</dbReference>
<keyword evidence="2" id="KW-0229">DNA integration</keyword>
<dbReference type="PANTHER" id="PTHR30349:SF64">
    <property type="entry name" value="PROPHAGE INTEGRASE INTD-RELATED"/>
    <property type="match status" value="1"/>
</dbReference>
<accession>A0AAX3X0V7</accession>
<feature type="domain" description="Tyr recombinase" evidence="7">
    <location>
        <begin position="170"/>
        <end position="371"/>
    </location>
</feature>
<proteinExistence type="inferred from homology"/>
<dbReference type="SUPFAM" id="SSF56349">
    <property type="entry name" value="DNA breaking-rejoining enzymes"/>
    <property type="match status" value="1"/>
</dbReference>
<dbReference type="PROSITE" id="PS51898">
    <property type="entry name" value="TYR_RECOMBINASE"/>
    <property type="match status" value="1"/>
</dbReference>
<protein>
    <submittedName>
        <fullName evidence="9">Site-specific integrase</fullName>
    </submittedName>
</protein>
<sequence>MYFVQINKTTWRCTGEGPRNPSTGKRRQITRRGKSKGEARERVEKAIAELKKAYTFDAKITFDEFSQDWLKLYRMKGNKETTNEHRAYCISLLNRYIAKKKMTAISTIELQGVLNHLFENGTAFNTLRGTHNAAKMIFAYAKETGLIEINPVEATFVPKKKMTLEEVTIEETSKLYLESDELKEFLRYVDKHRNIMYRTLIYTIAFTGMRPGEAVALKYEDVDLEKKVIHINKTVYAKNGIRGDFELTPPKTFGSIRSVDIDDIVVEKLKQLYQWREDREWINSDFVFGDKEGIPPTVKMLNQTVRRLGALTNIQKQFRTYILRHTHISLLAEAGVDLNFIMKRVGHKNSETTTKIYLHVTSGMRVTANEKMHSKFTELL</sequence>
<dbReference type="GO" id="GO:0006310">
    <property type="term" value="P:DNA recombination"/>
    <property type="evidence" value="ECO:0007669"/>
    <property type="project" value="UniProtKB-KW"/>
</dbReference>
<organism evidence="9 10">
    <name type="scientific">Lysinibacillus pakistanensis</name>
    <dbReference type="NCBI Taxonomy" id="759811"/>
    <lineage>
        <taxon>Bacteria</taxon>
        <taxon>Bacillati</taxon>
        <taxon>Bacillota</taxon>
        <taxon>Bacilli</taxon>
        <taxon>Bacillales</taxon>
        <taxon>Bacillaceae</taxon>
        <taxon>Lysinibacillus</taxon>
    </lineage>
</organism>
<gene>
    <name evidence="9" type="ORF">QNH24_11495</name>
</gene>
<evidence type="ECO:0000256" key="2">
    <source>
        <dbReference type="ARBA" id="ARBA00022908"/>
    </source>
</evidence>
<name>A0AAX3X0V7_9BACI</name>
<dbReference type="GO" id="GO:0003677">
    <property type="term" value="F:DNA binding"/>
    <property type="evidence" value="ECO:0007669"/>
    <property type="project" value="UniProtKB-UniRule"/>
</dbReference>
<dbReference type="Pfam" id="PF00589">
    <property type="entry name" value="Phage_integrase"/>
    <property type="match status" value="1"/>
</dbReference>
<evidence type="ECO:0000256" key="4">
    <source>
        <dbReference type="ARBA" id="ARBA00023172"/>
    </source>
</evidence>
<dbReference type="Proteomes" id="UP001178322">
    <property type="component" value="Chromosome"/>
</dbReference>
<feature type="region of interest" description="Disordered" evidence="6">
    <location>
        <begin position="14"/>
        <end position="40"/>
    </location>
</feature>
<dbReference type="InterPro" id="IPR002104">
    <property type="entry name" value="Integrase_catalytic"/>
</dbReference>
<dbReference type="InterPro" id="IPR010998">
    <property type="entry name" value="Integrase_recombinase_N"/>
</dbReference>
<feature type="domain" description="Core-binding (CB)" evidence="8">
    <location>
        <begin position="60"/>
        <end position="142"/>
    </location>
</feature>
<evidence type="ECO:0000313" key="9">
    <source>
        <dbReference type="EMBL" id="WHY53825.1"/>
    </source>
</evidence>
<dbReference type="RefSeq" id="WP_283872289.1">
    <property type="nucleotide sequence ID" value="NZ_CP126101.1"/>
</dbReference>
<evidence type="ECO:0000256" key="3">
    <source>
        <dbReference type="ARBA" id="ARBA00023125"/>
    </source>
</evidence>
<dbReference type="CDD" id="cd01189">
    <property type="entry name" value="INT_ICEBs1_C_like"/>
    <property type="match status" value="1"/>
</dbReference>
<keyword evidence="4" id="KW-0233">DNA recombination</keyword>
<evidence type="ECO:0000259" key="8">
    <source>
        <dbReference type="PROSITE" id="PS51900"/>
    </source>
</evidence>
<feature type="compositionally biased region" description="Basic residues" evidence="6">
    <location>
        <begin position="24"/>
        <end position="34"/>
    </location>
</feature>
<dbReference type="PANTHER" id="PTHR30349">
    <property type="entry name" value="PHAGE INTEGRASE-RELATED"/>
    <property type="match status" value="1"/>
</dbReference>
<dbReference type="EMBL" id="CP126101">
    <property type="protein sequence ID" value="WHY53825.1"/>
    <property type="molecule type" value="Genomic_DNA"/>
</dbReference>
<dbReference type="InterPro" id="IPR004107">
    <property type="entry name" value="Integrase_SAM-like_N"/>
</dbReference>
<evidence type="ECO:0000256" key="6">
    <source>
        <dbReference type="SAM" id="MobiDB-lite"/>
    </source>
</evidence>
<dbReference type="Pfam" id="PF14659">
    <property type="entry name" value="Phage_int_SAM_3"/>
    <property type="match status" value="1"/>
</dbReference>
<evidence type="ECO:0000313" key="10">
    <source>
        <dbReference type="Proteomes" id="UP001178322"/>
    </source>
</evidence>
<evidence type="ECO:0000256" key="1">
    <source>
        <dbReference type="ARBA" id="ARBA00008857"/>
    </source>
</evidence>
<dbReference type="PROSITE" id="PS51900">
    <property type="entry name" value="CB"/>
    <property type="match status" value="1"/>
</dbReference>
<dbReference type="Gene3D" id="1.10.150.130">
    <property type="match status" value="1"/>
</dbReference>
<reference evidence="9" key="1">
    <citation type="submission" date="2023-05" db="EMBL/GenBank/DDBJ databases">
        <title>Comparative genomics of Bacillaceae isolates and their secondary metabolite potential.</title>
        <authorList>
            <person name="Song L."/>
            <person name="Nielsen L.J."/>
            <person name="Mohite O."/>
            <person name="Xu X."/>
            <person name="Weber T."/>
            <person name="Kovacs A.T."/>
        </authorList>
    </citation>
    <scope>NUCLEOTIDE SEQUENCE</scope>
    <source>
        <strain evidence="9">LY1</strain>
    </source>
</reference>
<dbReference type="InterPro" id="IPR011010">
    <property type="entry name" value="DNA_brk_join_enz"/>
</dbReference>
<keyword evidence="3 5" id="KW-0238">DNA-binding</keyword>
<evidence type="ECO:0000256" key="5">
    <source>
        <dbReference type="PROSITE-ProRule" id="PRU01248"/>
    </source>
</evidence>
<dbReference type="Gene3D" id="1.10.443.10">
    <property type="entry name" value="Intergrase catalytic core"/>
    <property type="match status" value="1"/>
</dbReference>
<dbReference type="AlphaFoldDB" id="A0AAX3X0V7"/>